<sequence length="78" mass="8368">MRAHVKAAEAEVVQLGNVSRVVGWARLDSCIDSSDCDASLPSSVMQDMVSAAGWPAWVMSWDESPLELSSNMIAKTVS</sequence>
<dbReference type="Proteomes" id="UP001195483">
    <property type="component" value="Unassembled WGS sequence"/>
</dbReference>
<accession>A0AAE0VGF4</accession>
<dbReference type="AlphaFoldDB" id="A0AAE0VGF4"/>
<reference evidence="1" key="3">
    <citation type="submission" date="2023-05" db="EMBL/GenBank/DDBJ databases">
        <authorList>
            <person name="Smith C.H."/>
        </authorList>
    </citation>
    <scope>NUCLEOTIDE SEQUENCE</scope>
    <source>
        <strain evidence="1">CHS0354</strain>
        <tissue evidence="1">Mantle</tissue>
    </source>
</reference>
<evidence type="ECO:0000313" key="1">
    <source>
        <dbReference type="EMBL" id="KAK3575987.1"/>
    </source>
</evidence>
<keyword evidence="2" id="KW-1185">Reference proteome</keyword>
<gene>
    <name evidence="1" type="ORF">CHS0354_023418</name>
</gene>
<comment type="caution">
    <text evidence="1">The sequence shown here is derived from an EMBL/GenBank/DDBJ whole genome shotgun (WGS) entry which is preliminary data.</text>
</comment>
<protein>
    <submittedName>
        <fullName evidence="1">Uncharacterized protein</fullName>
    </submittedName>
</protein>
<reference evidence="1" key="2">
    <citation type="journal article" date="2021" name="Genome Biol. Evol.">
        <title>Developing a high-quality reference genome for a parasitic bivalve with doubly uniparental inheritance (Bivalvia: Unionida).</title>
        <authorList>
            <person name="Smith C.H."/>
        </authorList>
    </citation>
    <scope>NUCLEOTIDE SEQUENCE</scope>
    <source>
        <strain evidence="1">CHS0354</strain>
        <tissue evidence="1">Mantle</tissue>
    </source>
</reference>
<organism evidence="1 2">
    <name type="scientific">Potamilus streckersoni</name>
    <dbReference type="NCBI Taxonomy" id="2493646"/>
    <lineage>
        <taxon>Eukaryota</taxon>
        <taxon>Metazoa</taxon>
        <taxon>Spiralia</taxon>
        <taxon>Lophotrochozoa</taxon>
        <taxon>Mollusca</taxon>
        <taxon>Bivalvia</taxon>
        <taxon>Autobranchia</taxon>
        <taxon>Heteroconchia</taxon>
        <taxon>Palaeoheterodonta</taxon>
        <taxon>Unionida</taxon>
        <taxon>Unionoidea</taxon>
        <taxon>Unionidae</taxon>
        <taxon>Ambleminae</taxon>
        <taxon>Lampsilini</taxon>
        <taxon>Potamilus</taxon>
    </lineage>
</organism>
<reference evidence="1" key="1">
    <citation type="journal article" date="2021" name="Genome Biol. Evol.">
        <title>A High-Quality Reference Genome for a Parasitic Bivalve with Doubly Uniparental Inheritance (Bivalvia: Unionida).</title>
        <authorList>
            <person name="Smith C.H."/>
        </authorList>
    </citation>
    <scope>NUCLEOTIDE SEQUENCE</scope>
    <source>
        <strain evidence="1">CHS0354</strain>
    </source>
</reference>
<dbReference type="EMBL" id="JAEAOA010001413">
    <property type="protein sequence ID" value="KAK3575987.1"/>
    <property type="molecule type" value="Genomic_DNA"/>
</dbReference>
<evidence type="ECO:0000313" key="2">
    <source>
        <dbReference type="Proteomes" id="UP001195483"/>
    </source>
</evidence>
<proteinExistence type="predicted"/>
<name>A0AAE0VGF4_9BIVA</name>